<dbReference type="Proteomes" id="UP000324678">
    <property type="component" value="Chromosome"/>
</dbReference>
<dbReference type="AlphaFoldDB" id="A0A5C1YDN8"/>
<evidence type="ECO:0000313" key="5">
    <source>
        <dbReference type="Proteomes" id="UP000324678"/>
    </source>
</evidence>
<accession>A0A5C1YDN8</accession>
<reference evidence="4 5" key="1">
    <citation type="submission" date="2019-09" db="EMBL/GenBank/DDBJ databases">
        <title>Genome sequencing of strain KACC 19306.</title>
        <authorList>
            <person name="Heo J."/>
            <person name="Kim S.-J."/>
            <person name="Kim J.-S."/>
            <person name="Hong S.-B."/>
            <person name="Kwon S.-W."/>
        </authorList>
    </citation>
    <scope>NUCLEOTIDE SEQUENCE [LARGE SCALE GENOMIC DNA]</scope>
    <source>
        <strain evidence="4 5">KACC 19306</strain>
    </source>
</reference>
<dbReference type="GO" id="GO:0052592">
    <property type="term" value="F:oxidoreductase activity, acting on CH or CH2 groups, with an iron-sulfur protein as acceptor"/>
    <property type="evidence" value="ECO:0007669"/>
    <property type="project" value="TreeGrafter"/>
</dbReference>
<dbReference type="PANTHER" id="PTHR31332">
    <property type="entry name" value="7-HYDROXYMETHYL CHLOROPHYLL A REDUCTASE, CHLOROPLASTIC"/>
    <property type="match status" value="1"/>
</dbReference>
<dbReference type="OrthoDB" id="3247493at2"/>
<dbReference type="Pfam" id="PF04432">
    <property type="entry name" value="FrhB_FdhB_C"/>
    <property type="match status" value="1"/>
</dbReference>
<dbReference type="Pfam" id="PF04422">
    <property type="entry name" value="FrhB_FdhB_N"/>
    <property type="match status" value="1"/>
</dbReference>
<evidence type="ECO:0000259" key="3">
    <source>
        <dbReference type="Pfam" id="PF04432"/>
    </source>
</evidence>
<evidence type="ECO:0000313" key="4">
    <source>
        <dbReference type="EMBL" id="QEO14164.1"/>
    </source>
</evidence>
<sequence length="559" mass="60047">MLAARTAVAFSLIDRLPPVVVSPPSGGRAIGPSGSHGNRVGAAPVPHPATRNTIDRCPLPARHRAEIRSQDSGTPSCPIRRAIGGIMHRIEEVVARGMCVGCGACAVRTDGRVPVTIGARRSFEADLDGVGADDLRAASRVCPFSDESRDEDAIGATRYPDLPHDARIGRYSGLFAGRLRDGDRALGSSSGGLTSWVAEQLLVRGDVDAILHVSGAEDRSRGLFDYRVTDDAAEFRARRKSLYSATTLAEVLQAVRGDGRRYALIGVPCFLKAARLLAEEDPVLGAQLAFFLGLVCGHLKSQAFAEALAWQAGVAPDDLRDVDFRVKAPGRPSNRYDFGATGPDGEVEVPTASLVGGSWGHAMFQVAACDFCDDIFAETADIAFGDAWLPRYTDDWRGTNVIVSRRPELDALLRDAAAAGELDLDEVSVDDVAATQAGNFRHRRVGLSVRLHDDTTAGLSVPRKRVPASLDGIDPKRVELVRRRRRIARRSHEAFARARAAGDLEMFLRAMHPLVGAYARIERGGAVRRFADAVARRARRMAGGAHGVARRARGLVPGL</sequence>
<dbReference type="InterPro" id="IPR045220">
    <property type="entry name" value="FRHB/FDHB/HCAR-like"/>
</dbReference>
<evidence type="ECO:0000259" key="2">
    <source>
        <dbReference type="Pfam" id="PF04422"/>
    </source>
</evidence>
<proteinExistence type="predicted"/>
<name>A0A5C1YDN8_9MICO</name>
<feature type="region of interest" description="Disordered" evidence="1">
    <location>
        <begin position="24"/>
        <end position="53"/>
    </location>
</feature>
<evidence type="ECO:0000256" key="1">
    <source>
        <dbReference type="SAM" id="MobiDB-lite"/>
    </source>
</evidence>
<dbReference type="EMBL" id="CP043505">
    <property type="protein sequence ID" value="QEO14164.1"/>
    <property type="molecule type" value="Genomic_DNA"/>
</dbReference>
<feature type="domain" description="Coenzyme F420 hydrogenase/dehydrogenase beta subunit N-terminal" evidence="2">
    <location>
        <begin position="175"/>
        <end position="252"/>
    </location>
</feature>
<protein>
    <submittedName>
        <fullName evidence="4">Coenzyme F420 hydrogenase</fullName>
    </submittedName>
</protein>
<dbReference type="InterPro" id="IPR007525">
    <property type="entry name" value="FrhB_FdhB_C"/>
</dbReference>
<dbReference type="KEGG" id="ail:FLP10_06835"/>
<feature type="domain" description="Coenzyme F420 hydrogenase/dehydrogenase beta subunit C-terminal" evidence="3">
    <location>
        <begin position="260"/>
        <end position="427"/>
    </location>
</feature>
<dbReference type="InterPro" id="IPR007516">
    <property type="entry name" value="Co_F420_Hydgase/DH_bsu_N"/>
</dbReference>
<gene>
    <name evidence="4" type="ORF">FLP10_06835</name>
</gene>
<organism evidence="4 5">
    <name type="scientific">Agromyces intestinalis</name>
    <dbReference type="NCBI Taxonomy" id="2592652"/>
    <lineage>
        <taxon>Bacteria</taxon>
        <taxon>Bacillati</taxon>
        <taxon>Actinomycetota</taxon>
        <taxon>Actinomycetes</taxon>
        <taxon>Micrococcales</taxon>
        <taxon>Microbacteriaceae</taxon>
        <taxon>Agromyces</taxon>
    </lineage>
</organism>
<keyword evidence="5" id="KW-1185">Reference proteome</keyword>
<dbReference type="PANTHER" id="PTHR31332:SF0">
    <property type="entry name" value="7-HYDROXYMETHYL CHLOROPHYLL A REDUCTASE, CHLOROPLASTIC"/>
    <property type="match status" value="1"/>
</dbReference>